<accession>A0A5B9PEY6</accession>
<dbReference type="SUPFAM" id="SSF54001">
    <property type="entry name" value="Cysteine proteinases"/>
    <property type="match status" value="1"/>
</dbReference>
<dbReference type="Pfam" id="PF01841">
    <property type="entry name" value="Transglut_core"/>
    <property type="match status" value="1"/>
</dbReference>
<feature type="domain" description="Transglutaminase-like" evidence="2">
    <location>
        <begin position="188"/>
        <end position="271"/>
    </location>
</feature>
<evidence type="ECO:0000313" key="3">
    <source>
        <dbReference type="EMBL" id="QEG21463.1"/>
    </source>
</evidence>
<name>A0A5B9PEY6_9BACT</name>
<protein>
    <submittedName>
        <fullName evidence="3">Transglutaminase-like superfamily protein</fullName>
    </submittedName>
</protein>
<evidence type="ECO:0000256" key="1">
    <source>
        <dbReference type="SAM" id="SignalP"/>
    </source>
</evidence>
<evidence type="ECO:0000313" key="4">
    <source>
        <dbReference type="Proteomes" id="UP000322214"/>
    </source>
</evidence>
<dbReference type="InterPro" id="IPR002931">
    <property type="entry name" value="Transglutaminase-like"/>
</dbReference>
<organism evidence="3 4">
    <name type="scientific">Mariniblastus fucicola</name>
    <dbReference type="NCBI Taxonomy" id="980251"/>
    <lineage>
        <taxon>Bacteria</taxon>
        <taxon>Pseudomonadati</taxon>
        <taxon>Planctomycetota</taxon>
        <taxon>Planctomycetia</taxon>
        <taxon>Pirellulales</taxon>
        <taxon>Pirellulaceae</taxon>
        <taxon>Mariniblastus</taxon>
    </lineage>
</organism>
<dbReference type="InterPro" id="IPR038765">
    <property type="entry name" value="Papain-like_cys_pep_sf"/>
</dbReference>
<dbReference type="AlphaFoldDB" id="A0A5B9PEY6"/>
<proteinExistence type="predicted"/>
<sequence length="333" mass="37857" precursor="true">MKTKYPEILPILFAVFMASFNCVVAQEKTRSSESTTEDAQPFVQQFTDAEEVEYEFGIRIHCSGGYAQNTKVNAPIPILWPEQEVELYEETKSNNIKKISIKKLGKTASIMAFVVPRLNNGDYAEAIFRYRITRRSSILPNDTVQFEFPKRLTGKLKAYLKPSPYIDSRNKQIVAIGEKLFAENKDLPAWDQVEAVYSWVRENIKYKFDTQPHTCAETLAKGQGDCGELTALFIAICRSQGVPSREVWVPGHSYPEFYLADETGKGHWFPCQIAGQNHEFGEILEDRPIIQKGDRFKTPVSTKTKRYVEAGLSSSHSTGRLQAEHLMRKVGEK</sequence>
<dbReference type="OrthoDB" id="9804872at2"/>
<dbReference type="RefSeq" id="WP_075084353.1">
    <property type="nucleotide sequence ID" value="NZ_CP042912.1"/>
</dbReference>
<reference evidence="3 4" key="1">
    <citation type="submission" date="2019-08" db="EMBL/GenBank/DDBJ databases">
        <title>Deep-cultivation of Planctomycetes and their phenomic and genomic characterization uncovers novel biology.</title>
        <authorList>
            <person name="Wiegand S."/>
            <person name="Jogler M."/>
            <person name="Boedeker C."/>
            <person name="Pinto D."/>
            <person name="Vollmers J."/>
            <person name="Rivas-Marin E."/>
            <person name="Kohn T."/>
            <person name="Peeters S.H."/>
            <person name="Heuer A."/>
            <person name="Rast P."/>
            <person name="Oberbeckmann S."/>
            <person name="Bunk B."/>
            <person name="Jeske O."/>
            <person name="Meyerdierks A."/>
            <person name="Storesund J.E."/>
            <person name="Kallscheuer N."/>
            <person name="Luecker S."/>
            <person name="Lage O.M."/>
            <person name="Pohl T."/>
            <person name="Merkel B.J."/>
            <person name="Hornburger P."/>
            <person name="Mueller R.-W."/>
            <person name="Bruemmer F."/>
            <person name="Labrenz M."/>
            <person name="Spormann A.M."/>
            <person name="Op den Camp H."/>
            <person name="Overmann J."/>
            <person name="Amann R."/>
            <person name="Jetten M.S.M."/>
            <person name="Mascher T."/>
            <person name="Medema M.H."/>
            <person name="Devos D.P."/>
            <person name="Kaster A.-K."/>
            <person name="Ovreas L."/>
            <person name="Rohde M."/>
            <person name="Galperin M.Y."/>
            <person name="Jogler C."/>
        </authorList>
    </citation>
    <scope>NUCLEOTIDE SEQUENCE [LARGE SCALE GENOMIC DNA]</scope>
    <source>
        <strain evidence="3 4">FC18</strain>
    </source>
</reference>
<keyword evidence="1" id="KW-0732">Signal</keyword>
<dbReference type="PANTHER" id="PTHR33490:SF3">
    <property type="entry name" value="CONSERVED INTEGRAL MEMBRANE PROTEIN"/>
    <property type="match status" value="1"/>
</dbReference>
<dbReference type="Gene3D" id="3.10.620.30">
    <property type="match status" value="1"/>
</dbReference>
<dbReference type="STRING" id="980251.GCA_001642875_01556"/>
<evidence type="ECO:0000259" key="2">
    <source>
        <dbReference type="Pfam" id="PF01841"/>
    </source>
</evidence>
<dbReference type="EMBL" id="CP042912">
    <property type="protein sequence ID" value="QEG21463.1"/>
    <property type="molecule type" value="Genomic_DNA"/>
</dbReference>
<dbReference type="PANTHER" id="PTHR33490">
    <property type="entry name" value="BLR5614 PROTEIN-RELATED"/>
    <property type="match status" value="1"/>
</dbReference>
<dbReference type="Proteomes" id="UP000322214">
    <property type="component" value="Chromosome"/>
</dbReference>
<feature type="signal peptide" evidence="1">
    <location>
        <begin position="1"/>
        <end position="25"/>
    </location>
</feature>
<feature type="chain" id="PRO_5023000346" evidence="1">
    <location>
        <begin position="26"/>
        <end position="333"/>
    </location>
</feature>
<dbReference type="KEGG" id="mff:MFFC18_13190"/>
<gene>
    <name evidence="3" type="ORF">MFFC18_13190</name>
</gene>
<keyword evidence="4" id="KW-1185">Reference proteome</keyword>